<reference evidence="3 4" key="1">
    <citation type="submission" date="2020-04" db="EMBL/GenBank/DDBJ databases">
        <title>Perkinsus olseni comparative genomics.</title>
        <authorList>
            <person name="Bogema D.R."/>
        </authorList>
    </citation>
    <scope>NUCLEOTIDE SEQUENCE [LARGE SCALE GENOMIC DNA]</scope>
    <source>
        <strain evidence="3 4">ATCC PRA-207</strain>
    </source>
</reference>
<dbReference type="InterPro" id="IPR013087">
    <property type="entry name" value="Znf_C2H2_type"/>
</dbReference>
<dbReference type="PANTHER" id="PTHR46786:SF1">
    <property type="entry name" value="ZINC FINGER MATRIN-TYPE PROTEIN 3"/>
    <property type="match status" value="1"/>
</dbReference>
<dbReference type="PROSITE" id="PS00028">
    <property type="entry name" value="ZINC_FINGER_C2H2_1"/>
    <property type="match status" value="1"/>
</dbReference>
<feature type="non-terminal residue" evidence="3">
    <location>
        <position position="1"/>
    </location>
</feature>
<dbReference type="SMART" id="SM00355">
    <property type="entry name" value="ZnF_C2H2"/>
    <property type="match status" value="3"/>
</dbReference>
<dbReference type="EMBL" id="JABANO010026571">
    <property type="protein sequence ID" value="KAF4718293.1"/>
    <property type="molecule type" value="Genomic_DNA"/>
</dbReference>
<accession>A0A7J6RCF5</accession>
<evidence type="ECO:0000313" key="4">
    <source>
        <dbReference type="Proteomes" id="UP000553632"/>
    </source>
</evidence>
<dbReference type="InterPro" id="IPR036236">
    <property type="entry name" value="Znf_C2H2_sf"/>
</dbReference>
<keyword evidence="4" id="KW-1185">Reference proteome</keyword>
<dbReference type="Proteomes" id="UP000553632">
    <property type="component" value="Unassembled WGS sequence"/>
</dbReference>
<feature type="domain" description="C2H2-type" evidence="2">
    <location>
        <begin position="226"/>
        <end position="248"/>
    </location>
</feature>
<name>A0A7J6RCF5_PEROL</name>
<dbReference type="SUPFAM" id="SSF57667">
    <property type="entry name" value="beta-beta-alpha zinc fingers"/>
    <property type="match status" value="1"/>
</dbReference>
<gene>
    <name evidence="3" type="ORF">FOZ63_006087</name>
</gene>
<feature type="region of interest" description="Disordered" evidence="1">
    <location>
        <begin position="26"/>
        <end position="54"/>
    </location>
</feature>
<comment type="caution">
    <text evidence="3">The sequence shown here is derived from an EMBL/GenBank/DDBJ whole genome shotgun (WGS) entry which is preliminary data.</text>
</comment>
<evidence type="ECO:0000256" key="1">
    <source>
        <dbReference type="SAM" id="MobiDB-lite"/>
    </source>
</evidence>
<protein>
    <recommendedName>
        <fullName evidence="2">C2H2-type domain-containing protein</fullName>
    </recommendedName>
</protein>
<sequence length="270" mass="30954">IGLRLEPRGRTRRSCDNSIVLRPAPVRDATQTGRRCRSTDPKSPLPRVPKDWSEKDPRFACEDCIRRKRNDGWTCTLCEMDLWSAGEVALHETTKRHQKGVGYKIWENIEVFIKRRHSNDLRQLGIIETAANTLLCTMCDVPLQSYYDAASHVNSTKHFEYSQHYAWWLDARAVFTGANTPGADRQWRAVATYLLKGMPDPKRLIDEEGIIPVDNSTSIAKCCFRCDLCGSTLDCLSRVQEHVASRGHLKKKRWSEWEAEVSSSKRMRSS</sequence>
<evidence type="ECO:0000313" key="3">
    <source>
        <dbReference type="EMBL" id="KAF4718293.1"/>
    </source>
</evidence>
<evidence type="ECO:0000259" key="2">
    <source>
        <dbReference type="PROSITE" id="PS00028"/>
    </source>
</evidence>
<proteinExistence type="predicted"/>
<dbReference type="InterPro" id="IPR052644">
    <property type="entry name" value="ZMAT3"/>
</dbReference>
<dbReference type="AlphaFoldDB" id="A0A7J6RCF5"/>
<organism evidence="3 4">
    <name type="scientific">Perkinsus olseni</name>
    <name type="common">Perkinsus atlanticus</name>
    <dbReference type="NCBI Taxonomy" id="32597"/>
    <lineage>
        <taxon>Eukaryota</taxon>
        <taxon>Sar</taxon>
        <taxon>Alveolata</taxon>
        <taxon>Perkinsozoa</taxon>
        <taxon>Perkinsea</taxon>
        <taxon>Perkinsida</taxon>
        <taxon>Perkinsidae</taxon>
        <taxon>Perkinsus</taxon>
    </lineage>
</organism>
<dbReference type="PANTHER" id="PTHR46786">
    <property type="entry name" value="ZINC FINGER MATRIN-TYPE PROTEIN 3"/>
    <property type="match status" value="1"/>
</dbReference>